<accession>A0ABW3TD45</accession>
<dbReference type="Gene3D" id="3.60.110.10">
    <property type="entry name" value="Carbon-nitrogen hydrolase"/>
    <property type="match status" value="1"/>
</dbReference>
<dbReference type="InterPro" id="IPR036526">
    <property type="entry name" value="C-N_Hydrolase_sf"/>
</dbReference>
<evidence type="ECO:0000259" key="2">
    <source>
        <dbReference type="PROSITE" id="PS50263"/>
    </source>
</evidence>
<proteinExistence type="predicted"/>
<dbReference type="EMBL" id="JBHTKR010000002">
    <property type="protein sequence ID" value="MFD1193932.1"/>
    <property type="molecule type" value="Genomic_DNA"/>
</dbReference>
<feature type="domain" description="CN hydrolase" evidence="2">
    <location>
        <begin position="1"/>
        <end position="263"/>
    </location>
</feature>
<keyword evidence="1 3" id="KW-0378">Hydrolase</keyword>
<protein>
    <submittedName>
        <fullName evidence="3">Carbon-nitrogen hydrolase family protein</fullName>
    </submittedName>
</protein>
<dbReference type="Proteomes" id="UP001597151">
    <property type="component" value="Unassembled WGS sequence"/>
</dbReference>
<dbReference type="PANTHER" id="PTHR43674:SF16">
    <property type="entry name" value="CARBON-NITROGEN FAMILY, PUTATIVE (AFU_ORTHOLOGUE AFUA_5G02350)-RELATED"/>
    <property type="match status" value="1"/>
</dbReference>
<reference evidence="4" key="1">
    <citation type="journal article" date="2019" name="Int. J. Syst. Evol. Microbiol.">
        <title>The Global Catalogue of Microorganisms (GCM) 10K type strain sequencing project: providing services to taxonomists for standard genome sequencing and annotation.</title>
        <authorList>
            <consortium name="The Broad Institute Genomics Platform"/>
            <consortium name="The Broad Institute Genome Sequencing Center for Infectious Disease"/>
            <person name="Wu L."/>
            <person name="Ma J."/>
        </authorList>
    </citation>
    <scope>NUCLEOTIDE SEQUENCE [LARGE SCALE GENOMIC DNA]</scope>
    <source>
        <strain evidence="4">CCUG 55328</strain>
    </source>
</reference>
<evidence type="ECO:0000256" key="1">
    <source>
        <dbReference type="ARBA" id="ARBA00022801"/>
    </source>
</evidence>
<dbReference type="InterPro" id="IPR050345">
    <property type="entry name" value="Aliph_Amidase/BUP"/>
</dbReference>
<evidence type="ECO:0000313" key="4">
    <source>
        <dbReference type="Proteomes" id="UP001597151"/>
    </source>
</evidence>
<gene>
    <name evidence="3" type="ORF">ACFQ3C_04550</name>
</gene>
<name>A0ABW3TD45_9RHOB</name>
<sequence>MKIATSAYPLDWFQDWSDYEAKLTAWVGEAAQAGANLLVFPEYGAMELASLDGVKVAGDLKGSIRAVAGRVGASYNLHAALAARFGVYILSASAPVMEKGAVVNRAALFGPEGLIGVQDKQIMTRFEREEWGIAGAEGAAGPLRVFDTDLGRIGILICYDCEFPLLARDLAERGVEILLIPSCTEALEGYWRVRIGAMARALENQCVTVMASLVGDAPRLYAVEQNTGAGGVFGPPDRGFPPTGVIAEGTLNRPGWTYADVALENVRDVRADGHVLNLTHWDEQAPAVARRAQKPAA</sequence>
<dbReference type="CDD" id="cd07574">
    <property type="entry name" value="nitrilase_Rim1_like"/>
    <property type="match status" value="1"/>
</dbReference>
<dbReference type="Pfam" id="PF00795">
    <property type="entry name" value="CN_hydrolase"/>
    <property type="match status" value="1"/>
</dbReference>
<evidence type="ECO:0000313" key="3">
    <source>
        <dbReference type="EMBL" id="MFD1193932.1"/>
    </source>
</evidence>
<dbReference type="PROSITE" id="PS50263">
    <property type="entry name" value="CN_HYDROLASE"/>
    <property type="match status" value="1"/>
</dbReference>
<dbReference type="InterPro" id="IPR003010">
    <property type="entry name" value="C-N_Hydrolase"/>
</dbReference>
<comment type="caution">
    <text evidence="3">The sequence shown here is derived from an EMBL/GenBank/DDBJ whole genome shotgun (WGS) entry which is preliminary data.</text>
</comment>
<dbReference type="SUPFAM" id="SSF56317">
    <property type="entry name" value="Carbon-nitrogen hydrolase"/>
    <property type="match status" value="1"/>
</dbReference>
<keyword evidence="4" id="KW-1185">Reference proteome</keyword>
<dbReference type="GO" id="GO:0016787">
    <property type="term" value="F:hydrolase activity"/>
    <property type="evidence" value="ECO:0007669"/>
    <property type="project" value="UniProtKB-KW"/>
</dbReference>
<dbReference type="PANTHER" id="PTHR43674">
    <property type="entry name" value="NITRILASE C965.09-RELATED"/>
    <property type="match status" value="1"/>
</dbReference>
<organism evidence="3 4">
    <name type="scientific">Seohaeicola saemankumensis</name>
    <dbReference type="NCBI Taxonomy" id="481181"/>
    <lineage>
        <taxon>Bacteria</taxon>
        <taxon>Pseudomonadati</taxon>
        <taxon>Pseudomonadota</taxon>
        <taxon>Alphaproteobacteria</taxon>
        <taxon>Rhodobacterales</taxon>
        <taxon>Roseobacteraceae</taxon>
        <taxon>Seohaeicola</taxon>
    </lineage>
</organism>
<dbReference type="RefSeq" id="WP_380789279.1">
    <property type="nucleotide sequence ID" value="NZ_JBHTKR010000002.1"/>
</dbReference>